<dbReference type="EMBL" id="JABURA010000001">
    <property type="protein sequence ID" value="NUB91464.1"/>
    <property type="molecule type" value="Genomic_DNA"/>
</dbReference>
<protein>
    <submittedName>
        <fullName evidence="2">Uncharacterized protein</fullName>
    </submittedName>
</protein>
<dbReference type="AlphaFoldDB" id="A0A8J8GN99"/>
<dbReference type="Proteomes" id="UP000728647">
    <property type="component" value="Unassembled WGS sequence"/>
</dbReference>
<name>A0A8J8GN99_9EURY</name>
<reference evidence="2" key="1">
    <citation type="submission" date="2020-06" db="EMBL/GenBank/DDBJ databases">
        <title>Haloterrigena sp. nov., an extremely halophilic archaeon isolated from a saline sediment.</title>
        <authorList>
            <person name="Liu B.-B."/>
        </authorList>
    </citation>
    <scope>NUCLEOTIDE SEQUENCE</scope>
    <source>
        <strain evidence="2">SYSU A121-1</strain>
    </source>
</reference>
<accession>A0A8J8GN99</accession>
<keyword evidence="1" id="KW-0472">Membrane</keyword>
<dbReference type="RefSeq" id="WP_174702004.1">
    <property type="nucleotide sequence ID" value="NZ_JABURA010000001.1"/>
</dbReference>
<dbReference type="OrthoDB" id="187285at2157"/>
<feature type="transmembrane region" description="Helical" evidence="1">
    <location>
        <begin position="40"/>
        <end position="62"/>
    </location>
</feature>
<sequence>MGSILERLPLDRRDIVSGVLVAATLEAVLIYRTGSPDPSWWGSRLASVGLTAIAFVIVLVLVKRFTVEDRAAARSE</sequence>
<organism evidence="2 3">
    <name type="scientific">Haloterrigena gelatinilytica</name>
    <dbReference type="NCBI Taxonomy" id="2741724"/>
    <lineage>
        <taxon>Archaea</taxon>
        <taxon>Methanobacteriati</taxon>
        <taxon>Methanobacteriota</taxon>
        <taxon>Stenosarchaea group</taxon>
        <taxon>Halobacteria</taxon>
        <taxon>Halobacteriales</taxon>
        <taxon>Natrialbaceae</taxon>
        <taxon>Haloterrigena</taxon>
    </lineage>
</organism>
<evidence type="ECO:0000313" key="3">
    <source>
        <dbReference type="Proteomes" id="UP000728647"/>
    </source>
</evidence>
<gene>
    <name evidence="2" type="ORF">HT576_10585</name>
</gene>
<evidence type="ECO:0000313" key="2">
    <source>
        <dbReference type="EMBL" id="NUB91464.1"/>
    </source>
</evidence>
<comment type="caution">
    <text evidence="2">The sequence shown here is derived from an EMBL/GenBank/DDBJ whole genome shotgun (WGS) entry which is preliminary data.</text>
</comment>
<keyword evidence="1" id="KW-1133">Transmembrane helix</keyword>
<evidence type="ECO:0000256" key="1">
    <source>
        <dbReference type="SAM" id="Phobius"/>
    </source>
</evidence>
<keyword evidence="1" id="KW-0812">Transmembrane</keyword>
<proteinExistence type="predicted"/>